<dbReference type="InterPro" id="IPR001851">
    <property type="entry name" value="ABC_transp_permease"/>
</dbReference>
<keyword evidence="5" id="KW-0547">Nucleotide-binding</keyword>
<keyword evidence="7 10" id="KW-1133">Transmembrane helix</keyword>
<feature type="transmembrane region" description="Helical" evidence="10">
    <location>
        <begin position="213"/>
        <end position="233"/>
    </location>
</feature>
<dbReference type="RefSeq" id="WP_345461816.1">
    <property type="nucleotide sequence ID" value="NZ_BAABHF010000016.1"/>
</dbReference>
<name>A0ABP8PT99_9ACTN</name>
<accession>A0ABP8PT99</accession>
<dbReference type="SUPFAM" id="SSF52540">
    <property type="entry name" value="P-loop containing nucleoside triphosphate hydrolases"/>
    <property type="match status" value="1"/>
</dbReference>
<dbReference type="Gene3D" id="3.40.50.300">
    <property type="entry name" value="P-loop containing nucleotide triphosphate hydrolases"/>
    <property type="match status" value="1"/>
</dbReference>
<dbReference type="CDD" id="cd06581">
    <property type="entry name" value="TM_PBP1_LivM_like"/>
    <property type="match status" value="1"/>
</dbReference>
<dbReference type="PROSITE" id="PS50893">
    <property type="entry name" value="ABC_TRANSPORTER_2"/>
    <property type="match status" value="1"/>
</dbReference>
<protein>
    <submittedName>
        <fullName evidence="12">Branched-chain amino acid ABC transporter ATP-binding protein/permease</fullName>
    </submittedName>
</protein>
<dbReference type="InterPro" id="IPR003593">
    <property type="entry name" value="AAA+_ATPase"/>
</dbReference>
<proteinExistence type="predicted"/>
<feature type="domain" description="ABC transporter" evidence="11">
    <location>
        <begin position="357"/>
        <end position="599"/>
    </location>
</feature>
<keyword evidence="6 12" id="KW-0067">ATP-binding</keyword>
<reference evidence="13" key="1">
    <citation type="journal article" date="2019" name="Int. J. Syst. Evol. Microbiol.">
        <title>The Global Catalogue of Microorganisms (GCM) 10K type strain sequencing project: providing services to taxonomists for standard genome sequencing and annotation.</title>
        <authorList>
            <consortium name="The Broad Institute Genomics Platform"/>
            <consortium name="The Broad Institute Genome Sequencing Center for Infectious Disease"/>
            <person name="Wu L."/>
            <person name="Ma J."/>
        </authorList>
    </citation>
    <scope>NUCLEOTIDE SEQUENCE [LARGE SCALE GENOMIC DNA]</scope>
    <source>
        <strain evidence="13">JCM 17933</strain>
    </source>
</reference>
<evidence type="ECO:0000256" key="9">
    <source>
        <dbReference type="SAM" id="MobiDB-lite"/>
    </source>
</evidence>
<dbReference type="InterPro" id="IPR043428">
    <property type="entry name" value="LivM-like"/>
</dbReference>
<keyword evidence="2" id="KW-0813">Transport</keyword>
<feature type="transmembrane region" description="Helical" evidence="10">
    <location>
        <begin position="6"/>
        <end position="27"/>
    </location>
</feature>
<gene>
    <name evidence="12" type="ORF">GCM10023191_024530</name>
</gene>
<keyword evidence="3" id="KW-1003">Cell membrane</keyword>
<evidence type="ECO:0000256" key="4">
    <source>
        <dbReference type="ARBA" id="ARBA00022692"/>
    </source>
</evidence>
<feature type="transmembrane region" description="Helical" evidence="10">
    <location>
        <begin position="166"/>
        <end position="192"/>
    </location>
</feature>
<dbReference type="PANTHER" id="PTHR45772:SF2">
    <property type="entry name" value="ABC TRANSPORTER ATP-BINDING PROTEIN"/>
    <property type="match status" value="1"/>
</dbReference>
<feature type="transmembrane region" description="Helical" evidence="10">
    <location>
        <begin position="289"/>
        <end position="313"/>
    </location>
</feature>
<feature type="transmembrane region" description="Helical" evidence="10">
    <location>
        <begin position="92"/>
        <end position="111"/>
    </location>
</feature>
<dbReference type="Pfam" id="PF00005">
    <property type="entry name" value="ABC_tran"/>
    <property type="match status" value="1"/>
</dbReference>
<dbReference type="InterPro" id="IPR027417">
    <property type="entry name" value="P-loop_NTPase"/>
</dbReference>
<keyword evidence="4 10" id="KW-0812">Transmembrane</keyword>
<evidence type="ECO:0000256" key="1">
    <source>
        <dbReference type="ARBA" id="ARBA00004651"/>
    </source>
</evidence>
<dbReference type="Pfam" id="PF02653">
    <property type="entry name" value="BPD_transp_2"/>
    <property type="match status" value="1"/>
</dbReference>
<sequence>MSRSVTAAAAAIAVVVLVTPFLSGTYYQQLLAQAFLYAIVAVSLDFVWGYAGVPDLGHALWFGIGALSVGHTTTVLSDVGLVTEVHGSAGRYLVGVVIGVVTATVLAAIVARLCLSSRRSNDFYIVVVTLALATAAVTVYDQTPGLGGGENGLFGFNLPGVSSLGWYYITAAMLAVTVAVALVVVRSDFGLLMRAVRDNAPRARYLGYNDVNVKIWVFTAGAAVTALAGAAFAMMTGVANDGQFSFTLATSMLVWVAVGGRATIVGPMIGAIVMSLAGAKLNEQFPAQWTIIEGALLIAVVVFIPGGLLGPLVRLAGRLLAHRHPPRGRVIAAAPAEPDRPAPDGPAPDADGGGPVIRIRDLVFGYGSLRVLDGVALDVVAGELLCVVGPNGAGKSTLTNVITDGRLRSRGTVEFLLPGRRLGDRPAPHEIARAGVGRKFQIPSVFASLTVAEALLLADRRGALPSPWRRSATVGVAPSVIDIVRIAGLAGRADTPSADLSHGLRQGLEVAMAVAARPRVIILDEPTAGLTAHERHDIGQVLEHLRDIGIAVVLIEHDLDFVIRVSDRVVVLHGGRVIEDGPPETVRGSDAVRSAYLGTAVR</sequence>
<evidence type="ECO:0000313" key="13">
    <source>
        <dbReference type="Proteomes" id="UP001500503"/>
    </source>
</evidence>
<feature type="transmembrane region" description="Helical" evidence="10">
    <location>
        <begin position="34"/>
        <end position="53"/>
    </location>
</feature>
<evidence type="ECO:0000256" key="8">
    <source>
        <dbReference type="ARBA" id="ARBA00023136"/>
    </source>
</evidence>
<evidence type="ECO:0000256" key="6">
    <source>
        <dbReference type="ARBA" id="ARBA00022840"/>
    </source>
</evidence>
<comment type="caution">
    <text evidence="12">The sequence shown here is derived from an EMBL/GenBank/DDBJ whole genome shotgun (WGS) entry which is preliminary data.</text>
</comment>
<feature type="transmembrane region" description="Helical" evidence="10">
    <location>
        <begin position="253"/>
        <end position="277"/>
    </location>
</feature>
<dbReference type="EMBL" id="BAABHF010000016">
    <property type="protein sequence ID" value="GAA4491158.1"/>
    <property type="molecule type" value="Genomic_DNA"/>
</dbReference>
<dbReference type="PANTHER" id="PTHR45772">
    <property type="entry name" value="CONSERVED COMPONENT OF ABC TRANSPORTER FOR NATURAL AMINO ACIDS-RELATED"/>
    <property type="match status" value="1"/>
</dbReference>
<comment type="subcellular location">
    <subcellularLocation>
        <location evidence="1">Cell membrane</location>
        <topology evidence="1">Multi-pass membrane protein</topology>
    </subcellularLocation>
</comment>
<keyword evidence="8 10" id="KW-0472">Membrane</keyword>
<keyword evidence="13" id="KW-1185">Reference proteome</keyword>
<feature type="transmembrane region" description="Helical" evidence="10">
    <location>
        <begin position="123"/>
        <end position="140"/>
    </location>
</feature>
<dbReference type="InterPro" id="IPR003439">
    <property type="entry name" value="ABC_transporter-like_ATP-bd"/>
</dbReference>
<evidence type="ECO:0000256" key="10">
    <source>
        <dbReference type="SAM" id="Phobius"/>
    </source>
</evidence>
<dbReference type="Proteomes" id="UP001500503">
    <property type="component" value="Unassembled WGS sequence"/>
</dbReference>
<evidence type="ECO:0000256" key="7">
    <source>
        <dbReference type="ARBA" id="ARBA00022989"/>
    </source>
</evidence>
<evidence type="ECO:0000256" key="3">
    <source>
        <dbReference type="ARBA" id="ARBA00022475"/>
    </source>
</evidence>
<evidence type="ECO:0000256" key="2">
    <source>
        <dbReference type="ARBA" id="ARBA00022448"/>
    </source>
</evidence>
<evidence type="ECO:0000313" key="12">
    <source>
        <dbReference type="EMBL" id="GAA4491158.1"/>
    </source>
</evidence>
<dbReference type="SMART" id="SM00382">
    <property type="entry name" value="AAA"/>
    <property type="match status" value="1"/>
</dbReference>
<feature type="region of interest" description="Disordered" evidence="9">
    <location>
        <begin position="334"/>
        <end position="353"/>
    </location>
</feature>
<dbReference type="GO" id="GO:0005524">
    <property type="term" value="F:ATP binding"/>
    <property type="evidence" value="ECO:0007669"/>
    <property type="project" value="UniProtKB-KW"/>
</dbReference>
<evidence type="ECO:0000259" key="11">
    <source>
        <dbReference type="PROSITE" id="PS50893"/>
    </source>
</evidence>
<evidence type="ECO:0000256" key="5">
    <source>
        <dbReference type="ARBA" id="ARBA00022741"/>
    </source>
</evidence>
<organism evidence="12 13">
    <name type="scientific">Actinoallomurus oryzae</name>
    <dbReference type="NCBI Taxonomy" id="502180"/>
    <lineage>
        <taxon>Bacteria</taxon>
        <taxon>Bacillati</taxon>
        <taxon>Actinomycetota</taxon>
        <taxon>Actinomycetes</taxon>
        <taxon>Streptosporangiales</taxon>
        <taxon>Thermomonosporaceae</taxon>
        <taxon>Actinoallomurus</taxon>
    </lineage>
</organism>
<dbReference type="InterPro" id="IPR051120">
    <property type="entry name" value="ABC_AA/LPS_Transport"/>
</dbReference>